<gene>
    <name evidence="2" type="primary">ydiY</name>
    <name evidence="2" type="ORF">WEOB_270</name>
</gene>
<keyword evidence="1" id="KW-0472">Membrane</keyword>
<dbReference type="KEGG" id="wca:WEOB_270"/>
<keyword evidence="1" id="KW-1133">Transmembrane helix</keyword>
<keyword evidence="1" id="KW-0812">Transmembrane</keyword>
<evidence type="ECO:0000313" key="2">
    <source>
        <dbReference type="EMBL" id="CEN32211.1"/>
    </source>
</evidence>
<dbReference type="EMBL" id="LN774881">
    <property type="protein sequence ID" value="CEN32211.1"/>
    <property type="molecule type" value="Genomic_DNA"/>
</dbReference>
<sequence length="260" mass="31237">MFKKMKKKYFYVLKITFFIIIYSIFTTSSFSNTEENFTTYYTSLTKNHFDVQANYHAEKNNENTSNIFYNVIINWIQKINKYKIWGETSKNFSENYENCSKKKQIGIRIEHNNNDNEDYYFFQEEWLIHQNYERNIKNTILIGKGKQLFSNSAHNLQIEFGPGIFFEKCQRYDQSKKFILYGSACYSYQITKNAKFIQNIYLLTQNDPSLKSKSTLNIDITDNISLKLTHHEKWNKNFFENLSEFSEKKTTLSLFYNINF</sequence>
<evidence type="ECO:0000256" key="1">
    <source>
        <dbReference type="SAM" id="Phobius"/>
    </source>
</evidence>
<dbReference type="Proteomes" id="UP000242753">
    <property type="component" value="Chromosome I"/>
</dbReference>
<organism evidence="2 3">
    <name type="scientific">Candidatus Westeberhardia cardiocondylae</name>
    <dbReference type="NCBI Taxonomy" id="1594731"/>
    <lineage>
        <taxon>Bacteria</taxon>
        <taxon>Pseudomonadati</taxon>
        <taxon>Pseudomonadota</taxon>
        <taxon>Gammaproteobacteria</taxon>
        <taxon>Enterobacterales</taxon>
        <taxon>Enterobacteriaceae</taxon>
        <taxon>ant endosymbionts</taxon>
        <taxon>Candidatus Westeberhardia</taxon>
    </lineage>
</organism>
<evidence type="ECO:0000313" key="3">
    <source>
        <dbReference type="Proteomes" id="UP000242753"/>
    </source>
</evidence>
<name>A0A0H5C5H7_9ENTR</name>
<dbReference type="InterPro" id="IPR007433">
    <property type="entry name" value="DUF481"/>
</dbReference>
<dbReference type="Pfam" id="PF04338">
    <property type="entry name" value="DUF481"/>
    <property type="match status" value="1"/>
</dbReference>
<feature type="transmembrane region" description="Helical" evidence="1">
    <location>
        <begin position="9"/>
        <end position="25"/>
    </location>
</feature>
<dbReference type="STRING" id="1594731.WEOB_270"/>
<dbReference type="AlphaFoldDB" id="A0A0H5C5H7"/>
<keyword evidence="3" id="KW-1185">Reference proteome</keyword>
<reference evidence="3" key="1">
    <citation type="submission" date="2015-01" db="EMBL/GenBank/DDBJ databases">
        <authorList>
            <person name="Manzano-Marin A."/>
            <person name="Manzano-Marin A."/>
        </authorList>
    </citation>
    <scope>NUCLEOTIDE SEQUENCE [LARGE SCALE GENOMIC DNA]</scope>
    <source>
        <strain evidence="3">obscurior</strain>
    </source>
</reference>
<accession>A0A0H5C5H7</accession>
<proteinExistence type="predicted"/>
<protein>
    <submittedName>
        <fullName evidence="2">Uncharacterized protein ydiY</fullName>
    </submittedName>
</protein>